<dbReference type="EMBL" id="JBBCAQ010000037">
    <property type="protein sequence ID" value="KAK7573728.1"/>
    <property type="molecule type" value="Genomic_DNA"/>
</dbReference>
<comment type="caution">
    <text evidence="1">The sequence shown here is derived from an EMBL/GenBank/DDBJ whole genome shotgun (WGS) entry which is preliminary data.</text>
</comment>
<name>A0AAN9T4H1_9HEMI</name>
<protein>
    <submittedName>
        <fullName evidence="1">Uncharacterized protein</fullName>
    </submittedName>
</protein>
<accession>A0AAN9T4H1</accession>
<evidence type="ECO:0000313" key="1">
    <source>
        <dbReference type="EMBL" id="KAK7573728.1"/>
    </source>
</evidence>
<gene>
    <name evidence="1" type="ORF">V9T40_010919</name>
</gene>
<keyword evidence="2" id="KW-1185">Reference proteome</keyword>
<dbReference type="AlphaFoldDB" id="A0AAN9T4H1"/>
<evidence type="ECO:0000313" key="2">
    <source>
        <dbReference type="Proteomes" id="UP001367676"/>
    </source>
</evidence>
<proteinExistence type="predicted"/>
<reference evidence="1 2" key="1">
    <citation type="submission" date="2024-03" db="EMBL/GenBank/DDBJ databases">
        <title>Adaptation during the transition from Ophiocordyceps entomopathogen to insect associate is accompanied by gene loss and intensified selection.</title>
        <authorList>
            <person name="Ward C.M."/>
            <person name="Onetto C.A."/>
            <person name="Borneman A.R."/>
        </authorList>
    </citation>
    <scope>NUCLEOTIDE SEQUENCE [LARGE SCALE GENOMIC DNA]</scope>
    <source>
        <strain evidence="1">AWRI1</strain>
        <tissue evidence="1">Single Adult Female</tissue>
    </source>
</reference>
<sequence length="145" mass="16428">MHNNRPRLEPSETARLMCQKLQDFLLNTQATNCRITRYTFYDKMGVVEHTIERTDQIKRLGQQQLQLLKKSLEGSCDEGTCAGENVWAKLEANLIKNLNVLADTRLHVDTRISEGLACSAHSQPQLNPHPDARFSAHGFGRLISI</sequence>
<organism evidence="1 2">
    <name type="scientific">Parthenolecanium corni</name>
    <dbReference type="NCBI Taxonomy" id="536013"/>
    <lineage>
        <taxon>Eukaryota</taxon>
        <taxon>Metazoa</taxon>
        <taxon>Ecdysozoa</taxon>
        <taxon>Arthropoda</taxon>
        <taxon>Hexapoda</taxon>
        <taxon>Insecta</taxon>
        <taxon>Pterygota</taxon>
        <taxon>Neoptera</taxon>
        <taxon>Paraneoptera</taxon>
        <taxon>Hemiptera</taxon>
        <taxon>Sternorrhyncha</taxon>
        <taxon>Coccoidea</taxon>
        <taxon>Coccidae</taxon>
        <taxon>Parthenolecanium</taxon>
    </lineage>
</organism>
<dbReference type="Proteomes" id="UP001367676">
    <property type="component" value="Unassembled WGS sequence"/>
</dbReference>